<dbReference type="OMA" id="WIRNNIF"/>
<evidence type="ECO:0000313" key="2">
    <source>
        <dbReference type="Proteomes" id="UP000015100"/>
    </source>
</evidence>
<dbReference type="OrthoDB" id="5282092at2759"/>
<keyword evidence="2" id="KW-1185">Reference proteome</keyword>
<name>S8ACJ8_DACHA</name>
<reference evidence="1 2" key="1">
    <citation type="journal article" date="2013" name="PLoS Genet.">
        <title>Genomic mechanisms accounting for the adaptation to parasitism in nematode-trapping fungi.</title>
        <authorList>
            <person name="Meerupati T."/>
            <person name="Andersson K.M."/>
            <person name="Friman E."/>
            <person name="Kumar D."/>
            <person name="Tunlid A."/>
            <person name="Ahren D."/>
        </authorList>
    </citation>
    <scope>NUCLEOTIDE SEQUENCE [LARGE SCALE GENOMIC DNA]</scope>
    <source>
        <strain evidence="1 2">CBS 200.50</strain>
    </source>
</reference>
<gene>
    <name evidence="1" type="ORF">H072_5432</name>
</gene>
<evidence type="ECO:0000313" key="1">
    <source>
        <dbReference type="EMBL" id="EPS40654.1"/>
    </source>
</evidence>
<dbReference type="HOGENOM" id="CLU_1331651_0_0_1"/>
<reference evidence="2" key="2">
    <citation type="submission" date="2013-04" db="EMBL/GenBank/DDBJ databases">
        <title>Genomic mechanisms accounting for the adaptation to parasitism in nematode-trapping fungi.</title>
        <authorList>
            <person name="Ahren D.G."/>
        </authorList>
    </citation>
    <scope>NUCLEOTIDE SEQUENCE [LARGE SCALE GENOMIC DNA]</scope>
    <source>
        <strain evidence="2">CBS 200.50</strain>
    </source>
</reference>
<dbReference type="Proteomes" id="UP000015100">
    <property type="component" value="Unassembled WGS sequence"/>
</dbReference>
<comment type="caution">
    <text evidence="1">The sequence shown here is derived from an EMBL/GenBank/DDBJ whole genome shotgun (WGS) entry which is preliminary data.</text>
</comment>
<dbReference type="AlphaFoldDB" id="S8ACJ8"/>
<sequence>MVCYPPDSKIKGAPILTCRPQPRALERGVDALFESSRTSWVSGHHRKCTAELSEDAFVTLISPFINTLEFHVESSSTHADDLYSYVHYQFETRSMEVIEDSIARGRDWGPSGLHVYNCKDALNAEYLFKEWIGSVYPGWTPRPLDMKEFSVGQYALEHDYGLVYWIRNNIFVKIDVDDMNISTDTVHRLANSIDDYLVAGSVMIGYEAADQGTT</sequence>
<organism evidence="1 2">
    <name type="scientific">Dactylellina haptotyla (strain CBS 200.50)</name>
    <name type="common">Nematode-trapping fungus</name>
    <name type="synonym">Monacrosporium haptotylum</name>
    <dbReference type="NCBI Taxonomy" id="1284197"/>
    <lineage>
        <taxon>Eukaryota</taxon>
        <taxon>Fungi</taxon>
        <taxon>Dikarya</taxon>
        <taxon>Ascomycota</taxon>
        <taxon>Pezizomycotina</taxon>
        <taxon>Orbiliomycetes</taxon>
        <taxon>Orbiliales</taxon>
        <taxon>Orbiliaceae</taxon>
        <taxon>Dactylellina</taxon>
    </lineage>
</organism>
<proteinExistence type="predicted"/>
<protein>
    <submittedName>
        <fullName evidence="1">Uncharacterized protein</fullName>
    </submittedName>
</protein>
<accession>S8ACJ8</accession>
<dbReference type="EMBL" id="AQGS01000285">
    <property type="protein sequence ID" value="EPS40654.1"/>
    <property type="molecule type" value="Genomic_DNA"/>
</dbReference>